<evidence type="ECO:0000313" key="2">
    <source>
        <dbReference type="EMBL" id="QCZ53575.1"/>
    </source>
</evidence>
<name>A0A5B7Y0N2_LEVBR</name>
<organism evidence="2 3">
    <name type="scientific">Levilactobacillus brevis</name>
    <name type="common">Lactobacillus brevis</name>
    <dbReference type="NCBI Taxonomy" id="1580"/>
    <lineage>
        <taxon>Bacteria</taxon>
        <taxon>Bacillati</taxon>
        <taxon>Bacillota</taxon>
        <taxon>Bacilli</taxon>
        <taxon>Lactobacillales</taxon>
        <taxon>Lactobacillaceae</taxon>
        <taxon>Levilactobacillus</taxon>
    </lineage>
</organism>
<evidence type="ECO:0000259" key="1">
    <source>
        <dbReference type="Pfam" id="PF04233"/>
    </source>
</evidence>
<protein>
    <recommendedName>
        <fullName evidence="1">Phage head morphogenesis domain-containing protein</fullName>
    </recommendedName>
</protein>
<dbReference type="EMBL" id="CP031198">
    <property type="protein sequence ID" value="QCZ53575.1"/>
    <property type="molecule type" value="Genomic_DNA"/>
</dbReference>
<gene>
    <name evidence="2" type="ORF">UCCLBBS449_1640</name>
</gene>
<dbReference type="InterPro" id="IPR006528">
    <property type="entry name" value="Phage_head_morphogenesis_dom"/>
</dbReference>
<dbReference type="RefSeq" id="WP_042750935.1">
    <property type="nucleotide sequence ID" value="NZ_CP031198.1"/>
</dbReference>
<proteinExistence type="predicted"/>
<dbReference type="Pfam" id="PF04233">
    <property type="entry name" value="Phage_Mu_F"/>
    <property type="match status" value="1"/>
</dbReference>
<dbReference type="AlphaFoldDB" id="A0A5B7Y0N2"/>
<accession>A0A5B7Y0N2</accession>
<reference evidence="2 3" key="1">
    <citation type="submission" date="2018-07" db="EMBL/GenBank/DDBJ databases">
        <authorList>
            <person name="Feyereisen M."/>
        </authorList>
    </citation>
    <scope>NUCLEOTIDE SEQUENCE [LARGE SCALE GENOMIC DNA]</scope>
    <source>
        <strain evidence="2 3">UCCLBBS449</strain>
    </source>
</reference>
<feature type="domain" description="Phage head morphogenesis" evidence="1">
    <location>
        <begin position="160"/>
        <end position="261"/>
    </location>
</feature>
<dbReference type="Proteomes" id="UP000307074">
    <property type="component" value="Chromosome"/>
</dbReference>
<dbReference type="NCBIfam" id="TIGR01641">
    <property type="entry name" value="phageSPP1_gp7"/>
    <property type="match status" value="1"/>
</dbReference>
<sequence>MRVPRTRYPLRIEKSYAHTAGQAVMRAENVTLLLLKSEVKPVINRGTVNDSLYNDDMIDWIESLIGRLKELILGSFTDTDAKQMVERFMSAINTSNRANVSSQIQAHELVKHSALLSTGKPVILAINPVAGDAQLDGYIKGKIAENVSYIKGIRDDYATKIEQIIYRGVTKGQSYGEMAGAIRHQGKMSRNRAAFIARDQSGTIYSQMTRTRHQAAGINHFQWRGMMDERERASHVAREGIIYNYDTADLLPGEDYGCRCTGDPVFDDEFDDSEE</sequence>
<evidence type="ECO:0000313" key="3">
    <source>
        <dbReference type="Proteomes" id="UP000307074"/>
    </source>
</evidence>